<proteinExistence type="predicted"/>
<evidence type="ECO:0000313" key="2">
    <source>
        <dbReference type="EMBL" id="UVI31318.1"/>
    </source>
</evidence>
<dbReference type="Proteomes" id="UP001057877">
    <property type="component" value="Chromosome"/>
</dbReference>
<dbReference type="EMBL" id="CP091430">
    <property type="protein sequence ID" value="UVI31318.1"/>
    <property type="molecule type" value="Genomic_DNA"/>
</dbReference>
<dbReference type="RefSeq" id="WP_258387380.1">
    <property type="nucleotide sequence ID" value="NZ_CP091430.1"/>
</dbReference>
<keyword evidence="3" id="KW-1185">Reference proteome</keyword>
<sequence>MATKLFVSSVSSGFEEIRQQVGAFIGQAGHEPVLFEADAFAKNQSASMLATCLRAVEQSHIYILIIGYEVGYVVPEQNKSVTHLELKKAIATNKTLYVFVEDYIKNIYFKEYLRIFRQLRTRDSDDGSAAAPAFDEVIARMGNLSVKREVLAILNDAYQVVPWIFGFQSSDDIIRVLKKELSATLEDHITLRNNRQLQSLDSVITASERFQLYNRFLDEFFPLIDEIKMVRYDDLLRKAQRSLKGGTIYFDEGAGIISELVKVGNSDGTSLYLYDGSGAFDLIARSGLTNPRQTRIPQEDATSYVALAYREAIASSQPEEGKLTSSGVFYTDRTIYLCHVFGSYVLTVHFPIEEQSVDSALFDERVDELYAGLLKIRANGDILNLIRYIL</sequence>
<dbReference type="InterPro" id="IPR025139">
    <property type="entry name" value="DUF4062"/>
</dbReference>
<accession>A0ABY5SGD0</accession>
<dbReference type="Pfam" id="PF13271">
    <property type="entry name" value="DUF4062"/>
    <property type="match status" value="1"/>
</dbReference>
<evidence type="ECO:0000313" key="3">
    <source>
        <dbReference type="Proteomes" id="UP001057877"/>
    </source>
</evidence>
<feature type="domain" description="DUF4062" evidence="1">
    <location>
        <begin position="4"/>
        <end position="89"/>
    </location>
</feature>
<protein>
    <submittedName>
        <fullName evidence="2">DUF4062 domain-containing protein</fullName>
    </submittedName>
</protein>
<evidence type="ECO:0000259" key="1">
    <source>
        <dbReference type="Pfam" id="PF13271"/>
    </source>
</evidence>
<gene>
    <name evidence="2" type="ORF">L1F29_05605</name>
</gene>
<reference evidence="2" key="1">
    <citation type="submission" date="2022-01" db="EMBL/GenBank/DDBJ databases">
        <title>Paenibacillus spongiae sp. nov., isolated from marine sponge.</title>
        <authorList>
            <person name="Li Z."/>
            <person name="Zhang M."/>
        </authorList>
    </citation>
    <scope>NUCLEOTIDE SEQUENCE</scope>
    <source>
        <strain evidence="2">PHS-Z3</strain>
    </source>
</reference>
<organism evidence="2 3">
    <name type="scientific">Paenibacillus spongiae</name>
    <dbReference type="NCBI Taxonomy" id="2909671"/>
    <lineage>
        <taxon>Bacteria</taxon>
        <taxon>Bacillati</taxon>
        <taxon>Bacillota</taxon>
        <taxon>Bacilli</taxon>
        <taxon>Bacillales</taxon>
        <taxon>Paenibacillaceae</taxon>
        <taxon>Paenibacillus</taxon>
    </lineage>
</organism>
<name>A0ABY5SGD0_9BACL</name>